<comment type="caution">
    <text evidence="4">The sequence shown here is derived from an EMBL/GenBank/DDBJ whole genome shotgun (WGS) entry which is preliminary data.</text>
</comment>
<dbReference type="PANTHER" id="PTHR30055">
    <property type="entry name" value="HTH-TYPE TRANSCRIPTIONAL REGULATOR RUTR"/>
    <property type="match status" value="1"/>
</dbReference>
<organism evidence="4 5">
    <name type="scientific">Herbihabitans rhizosphaerae</name>
    <dbReference type="NCBI Taxonomy" id="1872711"/>
    <lineage>
        <taxon>Bacteria</taxon>
        <taxon>Bacillati</taxon>
        <taxon>Actinomycetota</taxon>
        <taxon>Actinomycetes</taxon>
        <taxon>Pseudonocardiales</taxon>
        <taxon>Pseudonocardiaceae</taxon>
        <taxon>Herbihabitans</taxon>
    </lineage>
</organism>
<dbReference type="InterPro" id="IPR036271">
    <property type="entry name" value="Tet_transcr_reg_TetR-rel_C_sf"/>
</dbReference>
<dbReference type="GO" id="GO:0000976">
    <property type="term" value="F:transcription cis-regulatory region binding"/>
    <property type="evidence" value="ECO:0007669"/>
    <property type="project" value="TreeGrafter"/>
</dbReference>
<keyword evidence="3" id="KW-0804">Transcription</keyword>
<keyword evidence="2" id="KW-0238">DNA-binding</keyword>
<gene>
    <name evidence="4" type="ORF">EV193_101452</name>
</gene>
<dbReference type="EMBL" id="SGWQ01000001">
    <property type="protein sequence ID" value="RZS44576.1"/>
    <property type="molecule type" value="Genomic_DNA"/>
</dbReference>
<evidence type="ECO:0000313" key="5">
    <source>
        <dbReference type="Proteomes" id="UP000294257"/>
    </source>
</evidence>
<dbReference type="AlphaFoldDB" id="A0A4Q7L5Q2"/>
<evidence type="ECO:0000256" key="2">
    <source>
        <dbReference type="ARBA" id="ARBA00023125"/>
    </source>
</evidence>
<protein>
    <submittedName>
        <fullName evidence="4">TetR family transcriptional regulator</fullName>
    </submittedName>
</protein>
<proteinExistence type="predicted"/>
<evidence type="ECO:0000256" key="3">
    <source>
        <dbReference type="ARBA" id="ARBA00023163"/>
    </source>
</evidence>
<dbReference type="InterPro" id="IPR009057">
    <property type="entry name" value="Homeodomain-like_sf"/>
</dbReference>
<sequence length="181" mass="20061">MGRPAKLSRDAIVAAALESDLRTVTMRDLAARLGVSHSALYRWVADRDGLFDLISEVMVERILPTTEPTPETWREWLADLAWKMHDEFLAVPGYAAHVAAPHRHNPASFARLHDKVVHAFTLTGASPQMAQQSWLAFGLGVVQWLGAQQAGHDLGPEAPRFDLFLDVLLRGLPAREPTPRS</sequence>
<dbReference type="PANTHER" id="PTHR30055:SF234">
    <property type="entry name" value="HTH-TYPE TRANSCRIPTIONAL REGULATOR BETI"/>
    <property type="match status" value="1"/>
</dbReference>
<name>A0A4Q7L5Q2_9PSEU</name>
<dbReference type="SUPFAM" id="SSF46689">
    <property type="entry name" value="Homeodomain-like"/>
    <property type="match status" value="1"/>
</dbReference>
<reference evidence="4 5" key="1">
    <citation type="submission" date="2019-02" db="EMBL/GenBank/DDBJ databases">
        <title>Genomic Encyclopedia of Type Strains, Phase IV (KMG-IV): sequencing the most valuable type-strain genomes for metagenomic binning, comparative biology and taxonomic classification.</title>
        <authorList>
            <person name="Goeker M."/>
        </authorList>
    </citation>
    <scope>NUCLEOTIDE SEQUENCE [LARGE SCALE GENOMIC DNA]</scope>
    <source>
        <strain evidence="4 5">DSM 101727</strain>
    </source>
</reference>
<evidence type="ECO:0000313" key="4">
    <source>
        <dbReference type="EMBL" id="RZS44576.1"/>
    </source>
</evidence>
<keyword evidence="1" id="KW-0805">Transcription regulation</keyword>
<dbReference type="InterPro" id="IPR050109">
    <property type="entry name" value="HTH-type_TetR-like_transc_reg"/>
</dbReference>
<dbReference type="Proteomes" id="UP000294257">
    <property type="component" value="Unassembled WGS sequence"/>
</dbReference>
<accession>A0A4Q7L5Q2</accession>
<dbReference type="Gene3D" id="1.10.357.10">
    <property type="entry name" value="Tetracycline Repressor, domain 2"/>
    <property type="match status" value="1"/>
</dbReference>
<keyword evidence="5" id="KW-1185">Reference proteome</keyword>
<dbReference type="SUPFAM" id="SSF48498">
    <property type="entry name" value="Tetracyclin repressor-like, C-terminal domain"/>
    <property type="match status" value="1"/>
</dbReference>
<dbReference type="GO" id="GO:0003700">
    <property type="term" value="F:DNA-binding transcription factor activity"/>
    <property type="evidence" value="ECO:0007669"/>
    <property type="project" value="TreeGrafter"/>
</dbReference>
<evidence type="ECO:0000256" key="1">
    <source>
        <dbReference type="ARBA" id="ARBA00023015"/>
    </source>
</evidence>